<accession>A0A8S5MT61</accession>
<organism evidence="1">
    <name type="scientific">Siphoviridae sp. ct8Ri8</name>
    <dbReference type="NCBI Taxonomy" id="2826170"/>
    <lineage>
        <taxon>Viruses</taxon>
        <taxon>Duplodnaviria</taxon>
        <taxon>Heunggongvirae</taxon>
        <taxon>Uroviricota</taxon>
        <taxon>Caudoviricetes</taxon>
    </lineage>
</organism>
<protein>
    <submittedName>
        <fullName evidence="1">Uncharacterized protein</fullName>
    </submittedName>
</protein>
<sequence length="32" mass="3821">MKFFRRIGKHCIIIIVFESMSHSPKTTNKITR</sequence>
<evidence type="ECO:0000313" key="1">
    <source>
        <dbReference type="EMBL" id="DAD85336.1"/>
    </source>
</evidence>
<name>A0A8S5MT61_9CAUD</name>
<dbReference type="EMBL" id="BK014980">
    <property type="protein sequence ID" value="DAD85336.1"/>
    <property type="molecule type" value="Genomic_DNA"/>
</dbReference>
<reference evidence="1" key="1">
    <citation type="journal article" date="2021" name="Proc. Natl. Acad. Sci. U.S.A.">
        <title>A Catalog of Tens of Thousands of Viruses from Human Metagenomes Reveals Hidden Associations with Chronic Diseases.</title>
        <authorList>
            <person name="Tisza M.J."/>
            <person name="Buck C.B."/>
        </authorList>
    </citation>
    <scope>NUCLEOTIDE SEQUENCE</scope>
    <source>
        <strain evidence="1">Ct8Ri8</strain>
    </source>
</reference>
<proteinExistence type="predicted"/>